<evidence type="ECO:0000313" key="1">
    <source>
        <dbReference type="EMBL" id="KIK53682.1"/>
    </source>
</evidence>
<dbReference type="AlphaFoldDB" id="A0A0D0C708"/>
<dbReference type="SUPFAM" id="SSF53720">
    <property type="entry name" value="ALDH-like"/>
    <property type="match status" value="1"/>
</dbReference>
<dbReference type="OrthoDB" id="440325at2759"/>
<dbReference type="GO" id="GO:0016491">
    <property type="term" value="F:oxidoreductase activity"/>
    <property type="evidence" value="ECO:0007669"/>
    <property type="project" value="InterPro"/>
</dbReference>
<dbReference type="Gene3D" id="3.40.605.10">
    <property type="entry name" value="Aldehyde Dehydrogenase, Chain A, domain 1"/>
    <property type="match status" value="1"/>
</dbReference>
<dbReference type="Proteomes" id="UP000053593">
    <property type="component" value="Unassembled WGS sequence"/>
</dbReference>
<dbReference type="HOGENOM" id="CLU_114200_0_0_1"/>
<name>A0A0D0C708_9AGAR</name>
<dbReference type="InterPro" id="IPR016161">
    <property type="entry name" value="Ald_DH/histidinol_DH"/>
</dbReference>
<proteinExistence type="predicted"/>
<dbReference type="InterPro" id="IPR016162">
    <property type="entry name" value="Ald_DH_N"/>
</dbReference>
<dbReference type="EMBL" id="KN834825">
    <property type="protein sequence ID" value="KIK53682.1"/>
    <property type="molecule type" value="Genomic_DNA"/>
</dbReference>
<evidence type="ECO:0000313" key="2">
    <source>
        <dbReference type="Proteomes" id="UP000053593"/>
    </source>
</evidence>
<reference evidence="1 2" key="1">
    <citation type="submission" date="2014-04" db="EMBL/GenBank/DDBJ databases">
        <title>Evolutionary Origins and Diversification of the Mycorrhizal Mutualists.</title>
        <authorList>
            <consortium name="DOE Joint Genome Institute"/>
            <consortium name="Mycorrhizal Genomics Consortium"/>
            <person name="Kohler A."/>
            <person name="Kuo A."/>
            <person name="Nagy L.G."/>
            <person name="Floudas D."/>
            <person name="Copeland A."/>
            <person name="Barry K.W."/>
            <person name="Cichocki N."/>
            <person name="Veneault-Fourrey C."/>
            <person name="LaButti K."/>
            <person name="Lindquist E.A."/>
            <person name="Lipzen A."/>
            <person name="Lundell T."/>
            <person name="Morin E."/>
            <person name="Murat C."/>
            <person name="Riley R."/>
            <person name="Ohm R."/>
            <person name="Sun H."/>
            <person name="Tunlid A."/>
            <person name="Henrissat B."/>
            <person name="Grigoriev I.V."/>
            <person name="Hibbett D.S."/>
            <person name="Martin F."/>
        </authorList>
    </citation>
    <scope>NUCLEOTIDE SEQUENCE [LARGE SCALE GENOMIC DNA]</scope>
    <source>
        <strain evidence="1 2">FD-317 M1</strain>
    </source>
</reference>
<gene>
    <name evidence="1" type="ORF">GYMLUDRAFT_250144</name>
</gene>
<keyword evidence="2" id="KW-1185">Reference proteome</keyword>
<accession>A0A0D0C708</accession>
<protein>
    <submittedName>
        <fullName evidence="1">Uncharacterized protein</fullName>
    </submittedName>
</protein>
<organism evidence="1 2">
    <name type="scientific">Collybiopsis luxurians FD-317 M1</name>
    <dbReference type="NCBI Taxonomy" id="944289"/>
    <lineage>
        <taxon>Eukaryota</taxon>
        <taxon>Fungi</taxon>
        <taxon>Dikarya</taxon>
        <taxon>Basidiomycota</taxon>
        <taxon>Agaricomycotina</taxon>
        <taxon>Agaricomycetes</taxon>
        <taxon>Agaricomycetidae</taxon>
        <taxon>Agaricales</taxon>
        <taxon>Marasmiineae</taxon>
        <taxon>Omphalotaceae</taxon>
        <taxon>Collybiopsis</taxon>
        <taxon>Collybiopsis luxurians</taxon>
    </lineage>
</organism>
<sequence>MFVMATSLAPLYRCLLSGLSYEYPLSVVRLKITSLTATRKLSYSPDDTQIHSSLCSAFTSLKSLRLPYRQYFLLQLACMLQEPHTLASAIYADLGKPIFEGYIGKINAMIDRTIISARRVPKWAREKGYVGHEDGAEP</sequence>